<evidence type="ECO:0000313" key="2">
    <source>
        <dbReference type="EMBL" id="KXK26374.1"/>
    </source>
</evidence>
<evidence type="ECO:0000256" key="1">
    <source>
        <dbReference type="SAM" id="MobiDB-lite"/>
    </source>
</evidence>
<comment type="caution">
    <text evidence="2">The sequence shown here is derived from an EMBL/GenBank/DDBJ whole genome shotgun (WGS) entry which is preliminary data.</text>
</comment>
<organism evidence="2 3">
    <name type="scientific">candidate division WS6 bacterium OLB20</name>
    <dbReference type="NCBI Taxonomy" id="1617426"/>
    <lineage>
        <taxon>Bacteria</taxon>
        <taxon>Candidatus Dojkabacteria</taxon>
    </lineage>
</organism>
<protein>
    <submittedName>
        <fullName evidence="2">Uncharacterized protein</fullName>
    </submittedName>
</protein>
<name>A0A136LXI4_9BACT</name>
<dbReference type="AlphaFoldDB" id="A0A136LXI4"/>
<sequence length="285" mass="32094">MAFKIPQPVLRRLESAGISVPDRADGDIRPWGGYLHLRVDNDEDEKILWVNPGGDYPHGINALSLQLHGIGNSAGHHEYWEALTPITMLISDCVVPAEHRISRPELLRYAEQSLLVLHMAESQSIHIEAGTMHALMNATVDHVVVRERRHSVADGAGAAHREDDIVRVLDHSRRDGTPAYADIAWEWILRQTRLTHSEFVRSGSILLRTKLDRSLSEEQSSSSQDNPGDSSGNNTSGFKRKNPKEDPGEKQTGRSKDDTGYRTEQDQKRDLQHQGKTDRLNKYSY</sequence>
<dbReference type="STRING" id="1617426.TR69_WS6001000377"/>
<gene>
    <name evidence="2" type="ORF">TR69_WS6001000377</name>
</gene>
<feature type="region of interest" description="Disordered" evidence="1">
    <location>
        <begin position="216"/>
        <end position="285"/>
    </location>
</feature>
<reference evidence="2 3" key="1">
    <citation type="submission" date="2015-02" db="EMBL/GenBank/DDBJ databases">
        <title>Improved understanding of the partial-nitritation anammox process through 23 genomes representing the majority of the microbial community.</title>
        <authorList>
            <person name="Speth D.R."/>
            <person name="In T Zandt M."/>
            <person name="Guerrero Cruz S."/>
            <person name="Jetten M.S."/>
            <person name="Dutilh B.E."/>
        </authorList>
    </citation>
    <scope>NUCLEOTIDE SEQUENCE [LARGE SCALE GENOMIC DNA]</scope>
    <source>
        <strain evidence="2">OLB20</strain>
    </source>
</reference>
<proteinExistence type="predicted"/>
<dbReference type="Proteomes" id="UP000070457">
    <property type="component" value="Unassembled WGS sequence"/>
</dbReference>
<evidence type="ECO:0000313" key="3">
    <source>
        <dbReference type="Proteomes" id="UP000070457"/>
    </source>
</evidence>
<feature type="compositionally biased region" description="Low complexity" evidence="1">
    <location>
        <begin position="217"/>
        <end position="233"/>
    </location>
</feature>
<accession>A0A136LXI4</accession>
<feature type="compositionally biased region" description="Basic and acidic residues" evidence="1">
    <location>
        <begin position="243"/>
        <end position="285"/>
    </location>
</feature>
<dbReference type="EMBL" id="JYNZ01000003">
    <property type="protein sequence ID" value="KXK26374.1"/>
    <property type="molecule type" value="Genomic_DNA"/>
</dbReference>